<feature type="compositionally biased region" description="Low complexity" evidence="1">
    <location>
        <begin position="1"/>
        <end position="18"/>
    </location>
</feature>
<proteinExistence type="predicted"/>
<dbReference type="Proteomes" id="UP000472320">
    <property type="component" value="Unassembled WGS sequence"/>
</dbReference>
<feature type="region of interest" description="Disordered" evidence="1">
    <location>
        <begin position="1"/>
        <end position="22"/>
    </location>
</feature>
<reference evidence="2 3" key="1">
    <citation type="submission" date="2019-11" db="EMBL/GenBank/DDBJ databases">
        <title>Type strains purchased from KCTC, JCM and DSMZ.</title>
        <authorList>
            <person name="Lu H."/>
        </authorList>
    </citation>
    <scope>NUCLEOTIDE SEQUENCE [LARGE SCALE GENOMIC DNA]</scope>
    <source>
        <strain evidence="2 3">JCM 31587</strain>
    </source>
</reference>
<evidence type="ECO:0000256" key="1">
    <source>
        <dbReference type="SAM" id="MobiDB-lite"/>
    </source>
</evidence>
<evidence type="ECO:0000313" key="2">
    <source>
        <dbReference type="EMBL" id="MTW10517.1"/>
    </source>
</evidence>
<accession>A0A6L6QF64</accession>
<dbReference type="EMBL" id="WNKX01000005">
    <property type="protein sequence ID" value="MTW10517.1"/>
    <property type="molecule type" value="Genomic_DNA"/>
</dbReference>
<sequence>METAAKACASAPCANTAPGEDPGEIELRAANAELNEIRASSDDKLRWQTITLFSNSKDPKNQKLILHKESNTEVTLEADKGLLVFRSPKGRNAFQIAPPPGDADNPCPKYQVEIVDANSEHAIVRKICPKYVYGQGHEFKSFDYYLYDRATVMTQRFLLNLSR</sequence>
<keyword evidence="3" id="KW-1185">Reference proteome</keyword>
<name>A0A6L6QF64_9BURK</name>
<dbReference type="AlphaFoldDB" id="A0A6L6QF64"/>
<organism evidence="2 3">
    <name type="scientific">Massilia eburnea</name>
    <dbReference type="NCBI Taxonomy" id="1776165"/>
    <lineage>
        <taxon>Bacteria</taxon>
        <taxon>Pseudomonadati</taxon>
        <taxon>Pseudomonadota</taxon>
        <taxon>Betaproteobacteria</taxon>
        <taxon>Burkholderiales</taxon>
        <taxon>Oxalobacteraceae</taxon>
        <taxon>Telluria group</taxon>
        <taxon>Massilia</taxon>
    </lineage>
</organism>
<protein>
    <submittedName>
        <fullName evidence="2">Uncharacterized protein</fullName>
    </submittedName>
</protein>
<comment type="caution">
    <text evidence="2">The sequence shown here is derived from an EMBL/GenBank/DDBJ whole genome shotgun (WGS) entry which is preliminary data.</text>
</comment>
<evidence type="ECO:0000313" key="3">
    <source>
        <dbReference type="Proteomes" id="UP000472320"/>
    </source>
</evidence>
<gene>
    <name evidence="2" type="ORF">GM658_07855</name>
</gene>